<keyword evidence="5" id="KW-1185">Reference proteome</keyword>
<name>A0AAP0NEQ3_LIQFO</name>
<evidence type="ECO:0000313" key="5">
    <source>
        <dbReference type="Proteomes" id="UP001415857"/>
    </source>
</evidence>
<accession>A0AAP0NEQ3</accession>
<proteinExistence type="predicted"/>
<protein>
    <submittedName>
        <fullName evidence="4">Uncharacterized protein</fullName>
    </submittedName>
</protein>
<dbReference type="InterPro" id="IPR044839">
    <property type="entry name" value="NDR1-like"/>
</dbReference>
<feature type="compositionally biased region" description="Basic and acidic residues" evidence="3">
    <location>
        <begin position="1"/>
        <end position="25"/>
    </location>
</feature>
<feature type="region of interest" description="Disordered" evidence="3">
    <location>
        <begin position="1"/>
        <end position="28"/>
    </location>
</feature>
<dbReference type="GO" id="GO:0005886">
    <property type="term" value="C:plasma membrane"/>
    <property type="evidence" value="ECO:0007669"/>
    <property type="project" value="TreeGrafter"/>
</dbReference>
<evidence type="ECO:0000256" key="1">
    <source>
        <dbReference type="ARBA" id="ARBA00004370"/>
    </source>
</evidence>
<keyword evidence="2" id="KW-0472">Membrane</keyword>
<evidence type="ECO:0000313" key="4">
    <source>
        <dbReference type="EMBL" id="KAK9270726.1"/>
    </source>
</evidence>
<organism evidence="4 5">
    <name type="scientific">Liquidambar formosana</name>
    <name type="common">Formosan gum</name>
    <dbReference type="NCBI Taxonomy" id="63359"/>
    <lineage>
        <taxon>Eukaryota</taxon>
        <taxon>Viridiplantae</taxon>
        <taxon>Streptophyta</taxon>
        <taxon>Embryophyta</taxon>
        <taxon>Tracheophyta</taxon>
        <taxon>Spermatophyta</taxon>
        <taxon>Magnoliopsida</taxon>
        <taxon>eudicotyledons</taxon>
        <taxon>Gunneridae</taxon>
        <taxon>Pentapetalae</taxon>
        <taxon>Saxifragales</taxon>
        <taxon>Altingiaceae</taxon>
        <taxon>Liquidambar</taxon>
    </lineage>
</organism>
<comment type="subcellular location">
    <subcellularLocation>
        <location evidence="1">Membrane</location>
    </subcellularLocation>
</comment>
<evidence type="ECO:0000256" key="3">
    <source>
        <dbReference type="SAM" id="MobiDB-lite"/>
    </source>
</evidence>
<dbReference type="Proteomes" id="UP001415857">
    <property type="component" value="Unassembled WGS sequence"/>
</dbReference>
<dbReference type="GO" id="GO:0098542">
    <property type="term" value="P:defense response to other organism"/>
    <property type="evidence" value="ECO:0007669"/>
    <property type="project" value="InterPro"/>
</dbReference>
<dbReference type="PANTHER" id="PTHR31234:SF2">
    <property type="entry name" value="OS05G0199100 PROTEIN"/>
    <property type="match status" value="1"/>
</dbReference>
<dbReference type="AlphaFoldDB" id="A0AAP0NEQ3"/>
<reference evidence="4 5" key="1">
    <citation type="journal article" date="2024" name="Plant J.">
        <title>Genome sequences and population genomics reveal climatic adaptation and genomic divergence between two closely related sweetgum species.</title>
        <authorList>
            <person name="Xu W.Q."/>
            <person name="Ren C.Q."/>
            <person name="Zhang X.Y."/>
            <person name="Comes H.P."/>
            <person name="Liu X.H."/>
            <person name="Li Y.G."/>
            <person name="Kettle C.J."/>
            <person name="Jalonen R."/>
            <person name="Gaisberger H."/>
            <person name="Ma Y.Z."/>
            <person name="Qiu Y.X."/>
        </authorList>
    </citation>
    <scope>NUCLEOTIDE SEQUENCE [LARGE SCALE GENOMIC DNA]</scope>
    <source>
        <strain evidence="4">Hangzhou</strain>
    </source>
</reference>
<dbReference type="EMBL" id="JBBPBK010000014">
    <property type="protein sequence ID" value="KAK9270726.1"/>
    <property type="molecule type" value="Genomic_DNA"/>
</dbReference>
<evidence type="ECO:0000256" key="2">
    <source>
        <dbReference type="ARBA" id="ARBA00023136"/>
    </source>
</evidence>
<dbReference type="PANTHER" id="PTHR31234">
    <property type="entry name" value="LATE EMBRYOGENESIS ABUNDANT (LEA) HYDROXYPROLINE-RICH GLYCOPROTEIN FAMILY"/>
    <property type="match status" value="1"/>
</dbReference>
<gene>
    <name evidence="4" type="ORF">L1049_026309</name>
</gene>
<sequence length="250" mass="27900">MEERCPPAGDGNRDHEPDPLPERTSRAGTYVVQVPKDQIYRVPPPEHALIAERRRNPLGISSIVLKPKDPKSYIEHVLVKTMHAFPHTLCRQNPNAKTGIFYNQGGNVSLSFGQQEIAVGKYPIFYQGHENSTFNTDLNVSNTVLPKEIERSMKSENSKVHISLSLLMNAPLKLKMGGVKSESRKIVVTCNLMLDTLAKDTHILSQECHICQRTIVQKIYIGGEIIPKANCKGDIGGVDHVREMVMIVVN</sequence>
<comment type="caution">
    <text evidence="4">The sequence shown here is derived from an EMBL/GenBank/DDBJ whole genome shotgun (WGS) entry which is preliminary data.</text>
</comment>